<dbReference type="PANTHER" id="PTHR42913:SF3">
    <property type="entry name" value="64 KDA MITOCHONDRIAL NADH DEHYDROGENASE (EUROFUNG)"/>
    <property type="match status" value="1"/>
</dbReference>
<dbReference type="PANTHER" id="PTHR42913">
    <property type="entry name" value="APOPTOSIS-INDUCING FACTOR 1"/>
    <property type="match status" value="1"/>
</dbReference>
<evidence type="ECO:0000256" key="4">
    <source>
        <dbReference type="ARBA" id="ARBA00022827"/>
    </source>
</evidence>
<evidence type="ECO:0000313" key="8">
    <source>
        <dbReference type="Proteomes" id="UP000183508"/>
    </source>
</evidence>
<dbReference type="PRINTS" id="PR00411">
    <property type="entry name" value="PNDRDTASEI"/>
</dbReference>
<dbReference type="GO" id="GO:0003955">
    <property type="term" value="F:NAD(P)H dehydrogenase (quinone) activity"/>
    <property type="evidence" value="ECO:0007669"/>
    <property type="project" value="TreeGrafter"/>
</dbReference>
<reference evidence="8" key="1">
    <citation type="submission" date="2016-10" db="EMBL/GenBank/DDBJ databases">
        <authorList>
            <person name="Varghese N."/>
        </authorList>
    </citation>
    <scope>NUCLEOTIDE SEQUENCE [LARGE SCALE GENOMIC DNA]</scope>
    <source>
        <strain evidence="8">DSM 17980</strain>
    </source>
</reference>
<dbReference type="InterPro" id="IPR023753">
    <property type="entry name" value="FAD/NAD-binding_dom"/>
</dbReference>
<feature type="domain" description="FAD/NAD(P)-binding" evidence="6">
    <location>
        <begin position="3"/>
        <end position="313"/>
    </location>
</feature>
<dbReference type="InterPro" id="IPR036188">
    <property type="entry name" value="FAD/NAD-bd_sf"/>
</dbReference>
<dbReference type="SUPFAM" id="SSF51905">
    <property type="entry name" value="FAD/NAD(P)-binding domain"/>
    <property type="match status" value="1"/>
</dbReference>
<dbReference type="PRINTS" id="PR00368">
    <property type="entry name" value="FADPNR"/>
</dbReference>
<dbReference type="AlphaFoldDB" id="A0A1I7K983"/>
<dbReference type="STRING" id="392015.SAMN05421543_11473"/>
<evidence type="ECO:0000256" key="1">
    <source>
        <dbReference type="ARBA" id="ARBA00001974"/>
    </source>
</evidence>
<dbReference type="RefSeq" id="WP_074953718.1">
    <property type="nucleotide sequence ID" value="NZ_FPBV01000014.1"/>
</dbReference>
<protein>
    <submittedName>
        <fullName evidence="7">NADH dehydrogenase</fullName>
    </submittedName>
</protein>
<dbReference type="InterPro" id="IPR051169">
    <property type="entry name" value="NADH-Q_oxidoreductase"/>
</dbReference>
<gene>
    <name evidence="7" type="ORF">SAMN05421543_11473</name>
</gene>
<evidence type="ECO:0000313" key="7">
    <source>
        <dbReference type="EMBL" id="SFU93935.1"/>
    </source>
</evidence>
<dbReference type="eggNOG" id="COG1252">
    <property type="taxonomic scope" value="Bacteria"/>
</dbReference>
<keyword evidence="5" id="KW-0560">Oxidoreductase</keyword>
<comment type="cofactor">
    <cofactor evidence="1">
        <name>FAD</name>
        <dbReference type="ChEBI" id="CHEBI:57692"/>
    </cofactor>
</comment>
<dbReference type="Proteomes" id="UP000183508">
    <property type="component" value="Unassembled WGS sequence"/>
</dbReference>
<accession>A0A1I7K983</accession>
<evidence type="ECO:0000256" key="3">
    <source>
        <dbReference type="ARBA" id="ARBA00022630"/>
    </source>
</evidence>
<dbReference type="OrthoDB" id="9781621at2"/>
<organism evidence="7 8">
    <name type="scientific">Alicyclobacillus macrosporangiidus</name>
    <dbReference type="NCBI Taxonomy" id="392015"/>
    <lineage>
        <taxon>Bacteria</taxon>
        <taxon>Bacillati</taxon>
        <taxon>Bacillota</taxon>
        <taxon>Bacilli</taxon>
        <taxon>Bacillales</taxon>
        <taxon>Alicyclobacillaceae</taxon>
        <taxon>Alicyclobacillus</taxon>
    </lineage>
</organism>
<keyword evidence="3" id="KW-0285">Flavoprotein</keyword>
<dbReference type="Pfam" id="PF07992">
    <property type="entry name" value="Pyr_redox_2"/>
    <property type="match status" value="1"/>
</dbReference>
<evidence type="ECO:0000256" key="2">
    <source>
        <dbReference type="ARBA" id="ARBA00005272"/>
    </source>
</evidence>
<evidence type="ECO:0000256" key="5">
    <source>
        <dbReference type="ARBA" id="ARBA00023002"/>
    </source>
</evidence>
<keyword evidence="8" id="KW-1185">Reference proteome</keyword>
<dbReference type="Gene3D" id="3.50.50.100">
    <property type="match status" value="1"/>
</dbReference>
<dbReference type="GO" id="GO:0019646">
    <property type="term" value="P:aerobic electron transport chain"/>
    <property type="evidence" value="ECO:0007669"/>
    <property type="project" value="TreeGrafter"/>
</dbReference>
<name>A0A1I7K983_9BACL</name>
<comment type="similarity">
    <text evidence="2">Belongs to the NADH dehydrogenase family.</text>
</comment>
<dbReference type="EMBL" id="FPBV01000014">
    <property type="protein sequence ID" value="SFU93935.1"/>
    <property type="molecule type" value="Genomic_DNA"/>
</dbReference>
<keyword evidence="4" id="KW-0274">FAD</keyword>
<proteinExistence type="inferred from homology"/>
<evidence type="ECO:0000259" key="6">
    <source>
        <dbReference type="Pfam" id="PF07992"/>
    </source>
</evidence>
<sequence>MADILIVGAGYAGMMAATGLDRISEPFTLVNNHEYHYFTTLLHEAAGGRGEPMKYTVPIRNMLRKPTSRFVQDEIVRLDRARRVAVGKAGEYPYEWLVVALGWVPEYFGIPGLAEHSLVLRNIDTAIQIRRHIESQFEAYKNDGDSTHLRIVVGGAGLTGIELVGELVDWIPELCVRYGIDRTAVEIQNIEAMPTILPQVSPELREVAARTLTEKGARLRTNTKIVKVEAGEVHVEGDDPVRAGTIIWTGGVRAHPLLSEAGFTVDRRGRAKVDAYLRSVDDDHVFVGGDTAWVEDEQGKPLPPTAQLATQMGHCIAENVSSAVHGHPLKVFRPSLKGTLASLGREVGVGNIGRFPVKGFLAGLAKEATKVKYFWELGGLRLTAEKTGEIVHLT</sequence>